<reference evidence="2 3" key="1">
    <citation type="journal article" date="2018" name="Front. Microbiol.">
        <title>Conversion of Methionine to Cysteine in Lactobacillus paracasei Depends on the Highly Mobile cysK-ctl-cysE Gene Cluster.</title>
        <authorList>
            <person name="Wuthrich D."/>
            <person name="Irmler S."/>
            <person name="Berthoud H."/>
            <person name="Guggenbuhl B."/>
            <person name="Eugster E."/>
            <person name="Bruggmann R."/>
        </authorList>
    </citation>
    <scope>NUCLEOTIDE SEQUENCE [LARGE SCALE GENOMIC DNA]</scope>
    <source>
        <strain evidence="2 3">FAM18157</strain>
    </source>
</reference>
<evidence type="ECO:0000256" key="1">
    <source>
        <dbReference type="SAM" id="Phobius"/>
    </source>
</evidence>
<dbReference type="InterPro" id="IPR036259">
    <property type="entry name" value="MFS_trans_sf"/>
</dbReference>
<keyword evidence="1" id="KW-1133">Transmembrane helix</keyword>
<feature type="transmembrane region" description="Helical" evidence="1">
    <location>
        <begin position="9"/>
        <end position="28"/>
    </location>
</feature>
<dbReference type="SUPFAM" id="SSF103473">
    <property type="entry name" value="MFS general substrate transporter"/>
    <property type="match status" value="1"/>
</dbReference>
<accession>A0A422M3C2</accession>
<keyword evidence="1" id="KW-0472">Membrane</keyword>
<sequence>MLDHFGGRLPLFLGNTLFTLGVLGFTIFGRHISILWVTILYLIFAIGRFMAFGNSTAYGLKVIQPDDQSDANALYSTGQQVTGSMGTTVLAGMMTAVTMPGLSHAQNVGIGSQLAFGLLLAIGILNFWLYARLFKLTSTKKVE</sequence>
<dbReference type="AlphaFoldDB" id="A0A422M3C2"/>
<evidence type="ECO:0000313" key="2">
    <source>
        <dbReference type="EMBL" id="RND81672.1"/>
    </source>
</evidence>
<dbReference type="Proteomes" id="UP000284716">
    <property type="component" value="Unassembled WGS sequence"/>
</dbReference>
<dbReference type="Gene3D" id="1.20.1250.20">
    <property type="entry name" value="MFS general substrate transporter like domains"/>
    <property type="match status" value="1"/>
</dbReference>
<protein>
    <submittedName>
        <fullName evidence="2">Uncharacterized protein</fullName>
    </submittedName>
</protein>
<dbReference type="EMBL" id="LKFS01000051">
    <property type="protein sequence ID" value="RND81672.1"/>
    <property type="molecule type" value="Genomic_DNA"/>
</dbReference>
<keyword evidence="1" id="KW-0812">Transmembrane</keyword>
<feature type="transmembrane region" description="Helical" evidence="1">
    <location>
        <begin position="114"/>
        <end position="131"/>
    </location>
</feature>
<name>A0A422M3C2_LACPA</name>
<comment type="caution">
    <text evidence="2">The sequence shown here is derived from an EMBL/GenBank/DDBJ whole genome shotgun (WGS) entry which is preliminary data.</text>
</comment>
<organism evidence="2 3">
    <name type="scientific">Lacticaseibacillus paracasei</name>
    <name type="common">Lactobacillus paracasei</name>
    <dbReference type="NCBI Taxonomy" id="1597"/>
    <lineage>
        <taxon>Bacteria</taxon>
        <taxon>Bacillati</taxon>
        <taxon>Bacillota</taxon>
        <taxon>Bacilli</taxon>
        <taxon>Lactobacillales</taxon>
        <taxon>Lactobacillaceae</taxon>
        <taxon>Lacticaseibacillus</taxon>
    </lineage>
</organism>
<feature type="transmembrane region" description="Helical" evidence="1">
    <location>
        <begin position="34"/>
        <end position="60"/>
    </location>
</feature>
<proteinExistence type="predicted"/>
<gene>
    <name evidence="2" type="ORF">FAM18157_01393</name>
</gene>
<evidence type="ECO:0000313" key="3">
    <source>
        <dbReference type="Proteomes" id="UP000284716"/>
    </source>
</evidence>